<dbReference type="Proteomes" id="UP000321363">
    <property type="component" value="Unassembled WGS sequence"/>
</dbReference>
<dbReference type="EMBL" id="VOQF01000006">
    <property type="protein sequence ID" value="TXC90478.1"/>
    <property type="molecule type" value="Genomic_DNA"/>
</dbReference>
<evidence type="ECO:0000313" key="2">
    <source>
        <dbReference type="EMBL" id="TXC90478.1"/>
    </source>
</evidence>
<gene>
    <name evidence="2" type="ORF">FS935_11180</name>
</gene>
<evidence type="ECO:0000259" key="1">
    <source>
        <dbReference type="Pfam" id="PF20026"/>
    </source>
</evidence>
<comment type="caution">
    <text evidence="2">The sequence shown here is derived from an EMBL/GenBank/DDBJ whole genome shotgun (WGS) entry which is preliminary data.</text>
</comment>
<dbReference type="Pfam" id="PF18953">
    <property type="entry name" value="SAP_new25"/>
    <property type="match status" value="1"/>
</dbReference>
<proteinExistence type="predicted"/>
<reference evidence="2 3" key="1">
    <citation type="journal article" date="2005" name="Int. J. Syst. Evol. Microbiol.">
        <title>Bacillus litoralis sp. nov., isolated from a tidal flat of the Yellow Sea in Korea.</title>
        <authorList>
            <person name="Yoon J.H."/>
            <person name="Oh T.K."/>
        </authorList>
    </citation>
    <scope>NUCLEOTIDE SEQUENCE [LARGE SCALE GENOMIC DNA]</scope>
    <source>
        <strain evidence="2 3">SW-211</strain>
    </source>
</reference>
<sequence>MRPELSTKMTMLEFTNYYWLKKELQEFCRTNELSTSGSKLDLTKRIELFLTTGEKQGPTRKKNKPIKKSNFEEISLDTVISVDIKFSQDLRVFFKTILPNFHFSTYIQQYMKSNTGKTYRDVVDAWKQEEKRKKEPGYKREIGPQFEYNQFTRDFFNDPVNKGKSRDDAIKAWKTIKSLAGDNVYAKNKCKLKDGPSSLYSEN</sequence>
<keyword evidence="3" id="KW-1185">Reference proteome</keyword>
<dbReference type="Pfam" id="PF20026">
    <property type="entry name" value="DUF6434"/>
    <property type="match status" value="1"/>
</dbReference>
<organism evidence="2 3">
    <name type="scientific">Metabacillus litoralis</name>
    <dbReference type="NCBI Taxonomy" id="152268"/>
    <lineage>
        <taxon>Bacteria</taxon>
        <taxon>Bacillati</taxon>
        <taxon>Bacillota</taxon>
        <taxon>Bacilli</taxon>
        <taxon>Bacillales</taxon>
        <taxon>Bacillaceae</taxon>
        <taxon>Metabacillus</taxon>
    </lineage>
</organism>
<feature type="domain" description="DUF6434" evidence="1">
    <location>
        <begin position="72"/>
        <end position="128"/>
    </location>
</feature>
<accession>A0A5C6VZI4</accession>
<dbReference type="OrthoDB" id="9778090at2"/>
<protein>
    <submittedName>
        <fullName evidence="2">Cytoplasmic protein</fullName>
    </submittedName>
</protein>
<name>A0A5C6VZI4_9BACI</name>
<dbReference type="RefSeq" id="WP_146948561.1">
    <property type="nucleotide sequence ID" value="NZ_VOQF01000006.1"/>
</dbReference>
<dbReference type="InterPro" id="IPR045492">
    <property type="entry name" value="DUF6434"/>
</dbReference>
<dbReference type="AlphaFoldDB" id="A0A5C6VZI4"/>
<evidence type="ECO:0000313" key="3">
    <source>
        <dbReference type="Proteomes" id="UP000321363"/>
    </source>
</evidence>